<dbReference type="PANTHER" id="PTHR40699:SF1">
    <property type="entry name" value="UPF0179 PROTEIN MJ1627"/>
    <property type="match status" value="1"/>
</dbReference>
<dbReference type="OrthoDB" id="24613at2157"/>
<evidence type="ECO:0000313" key="3">
    <source>
        <dbReference type="EMBL" id="ENN96693.1"/>
    </source>
</evidence>
<comment type="caution">
    <text evidence="3">The sequence shown here is derived from an EMBL/GenBank/DDBJ whole genome shotgun (WGS) entry which is preliminary data.</text>
</comment>
<dbReference type="Proteomes" id="UP000053695">
    <property type="component" value="Unassembled WGS sequence"/>
</dbReference>
<protein>
    <recommendedName>
        <fullName evidence="2">UPF0179 protein J422_00941</fullName>
    </recommendedName>
</protein>
<evidence type="ECO:0000256" key="2">
    <source>
        <dbReference type="HAMAP-Rule" id="MF_00498"/>
    </source>
</evidence>
<dbReference type="Pfam" id="PF03684">
    <property type="entry name" value="UPF0179"/>
    <property type="match status" value="1"/>
</dbReference>
<gene>
    <name evidence="3" type="ORF">J422_00941</name>
</gene>
<dbReference type="PANTHER" id="PTHR40699">
    <property type="entry name" value="UPF0179 PROTEIN MJ1627"/>
    <property type="match status" value="1"/>
</dbReference>
<dbReference type="AlphaFoldDB" id="N6V362"/>
<dbReference type="STRING" id="1069083.GCA_000371805_00586"/>
<dbReference type="EMBL" id="APMM01000005">
    <property type="protein sequence ID" value="ENN96693.1"/>
    <property type="molecule type" value="Genomic_DNA"/>
</dbReference>
<dbReference type="InterPro" id="IPR005369">
    <property type="entry name" value="UPF0179"/>
</dbReference>
<dbReference type="HAMAP" id="MF_00498">
    <property type="entry name" value="UPF0179"/>
    <property type="match status" value="1"/>
</dbReference>
<keyword evidence="4" id="KW-1185">Reference proteome</keyword>
<evidence type="ECO:0000256" key="1">
    <source>
        <dbReference type="ARBA" id="ARBA00010824"/>
    </source>
</evidence>
<reference evidence="3 4" key="1">
    <citation type="journal article" date="2013" name="Genome Announc.">
        <title>Draft Genome Sequence of a Highly Flagellated, Fast-Swimming Archaeon, Methanocaldococcus villosus Strain KIN24-T80 (DSM 22612).</title>
        <authorList>
            <person name="Thennarasu S."/>
            <person name="Polireddy D."/>
            <person name="Antony A."/>
            <person name="Yada M.R."/>
            <person name="Algarawi S."/>
            <person name="Sivakumar N."/>
        </authorList>
    </citation>
    <scope>NUCLEOTIDE SEQUENCE [LARGE SCALE GENOMIC DNA]</scope>
    <source>
        <strain evidence="3 4">KIN24-T80</strain>
    </source>
</reference>
<organism evidence="3 4">
    <name type="scientific">Methanocaldococcus villosus KIN24-T80</name>
    <dbReference type="NCBI Taxonomy" id="1069083"/>
    <lineage>
        <taxon>Archaea</taxon>
        <taxon>Methanobacteriati</taxon>
        <taxon>Methanobacteriota</taxon>
        <taxon>Methanomada group</taxon>
        <taxon>Methanococci</taxon>
        <taxon>Methanococcales</taxon>
        <taxon>Methanocaldococcaceae</taxon>
        <taxon>Methanocaldococcus</taxon>
    </lineage>
</organism>
<name>N6V362_9EURY</name>
<sequence length="147" mass="16684">MDKKITLIGSKLANIGEEFVYLGEVEECKTCKFRKLCHNNLEVGRKYKIVSVRSAEYSCPIHEGGVKVVEVELADIILNIDAKKALEGVVLNYEPINCGNFNCKNYKFCHPEGIYEGDKFRIKNVLNEKINCENGKTLKKVIVELIK</sequence>
<dbReference type="PATRIC" id="fig|1069083.5.peg.185"/>
<evidence type="ECO:0000313" key="4">
    <source>
        <dbReference type="Proteomes" id="UP000053695"/>
    </source>
</evidence>
<proteinExistence type="inferred from homology"/>
<accession>N6V362</accession>
<dbReference type="PIRSF" id="PIRSF006595">
    <property type="entry name" value="UCP006595"/>
    <property type="match status" value="1"/>
</dbReference>
<comment type="similarity">
    <text evidence="1 2">Belongs to the UPF0179 family.</text>
</comment>
<dbReference type="RefSeq" id="WP_004589858.1">
    <property type="nucleotide sequence ID" value="NZ_APMM01000005.1"/>
</dbReference>